<dbReference type="Gene3D" id="2.170.130.10">
    <property type="entry name" value="TonB-dependent receptor, plug domain"/>
    <property type="match status" value="1"/>
</dbReference>
<evidence type="ECO:0000259" key="10">
    <source>
        <dbReference type="Pfam" id="PF00593"/>
    </source>
</evidence>
<dbReference type="PROSITE" id="PS52016">
    <property type="entry name" value="TONB_DEPENDENT_REC_3"/>
    <property type="match status" value="1"/>
</dbReference>
<dbReference type="Gene3D" id="2.40.170.20">
    <property type="entry name" value="TonB-dependent receptor, beta-barrel domain"/>
    <property type="match status" value="1"/>
</dbReference>
<dbReference type="InterPro" id="IPR023996">
    <property type="entry name" value="TonB-dep_OMP_SusC/RagA"/>
</dbReference>
<organism evidence="12 13">
    <name type="scientific">Rhinopithecimicrobium faecis</name>
    <dbReference type="NCBI Taxonomy" id="2820698"/>
    <lineage>
        <taxon>Bacteria</taxon>
        <taxon>Pseudomonadati</taxon>
        <taxon>Bacteroidota</taxon>
        <taxon>Sphingobacteriia</taxon>
        <taxon>Sphingobacteriales</taxon>
        <taxon>Sphingobacteriaceae</taxon>
        <taxon>Rhinopithecimicrobium</taxon>
    </lineage>
</organism>
<evidence type="ECO:0000256" key="1">
    <source>
        <dbReference type="ARBA" id="ARBA00004571"/>
    </source>
</evidence>
<dbReference type="Gene3D" id="2.60.40.1120">
    <property type="entry name" value="Carboxypeptidase-like, regulatory domain"/>
    <property type="match status" value="1"/>
</dbReference>
<comment type="similarity">
    <text evidence="8 9">Belongs to the TonB-dependent receptor family.</text>
</comment>
<evidence type="ECO:0000313" key="13">
    <source>
        <dbReference type="Proteomes" id="UP000679691"/>
    </source>
</evidence>
<evidence type="ECO:0000256" key="3">
    <source>
        <dbReference type="ARBA" id="ARBA00022452"/>
    </source>
</evidence>
<evidence type="ECO:0000256" key="2">
    <source>
        <dbReference type="ARBA" id="ARBA00022448"/>
    </source>
</evidence>
<dbReference type="AlphaFoldDB" id="A0A8T4HA35"/>
<dbReference type="InterPro" id="IPR012910">
    <property type="entry name" value="Plug_dom"/>
</dbReference>
<keyword evidence="3 8" id="KW-1134">Transmembrane beta strand</keyword>
<keyword evidence="2 8" id="KW-0813">Transport</keyword>
<reference evidence="12" key="1">
    <citation type="submission" date="2021-03" db="EMBL/GenBank/DDBJ databases">
        <authorList>
            <person name="Lu T."/>
            <person name="Wang Q."/>
            <person name="Han X."/>
        </authorList>
    </citation>
    <scope>NUCLEOTIDE SEQUENCE</scope>
    <source>
        <strain evidence="12">WQ 2009</strain>
    </source>
</reference>
<comment type="caution">
    <text evidence="12">The sequence shown here is derived from an EMBL/GenBank/DDBJ whole genome shotgun (WGS) entry which is preliminary data.</text>
</comment>
<dbReference type="InterPro" id="IPR037066">
    <property type="entry name" value="Plug_dom_sf"/>
</dbReference>
<sequence>MKQKLKNEHLPGLPTRVKAVVSLTLLFALQLSATELSFASGLHYANASSQQREISGRVTDSQGLPLEGATVAVKGTKVATKTNAAGNFKLTLPGTASSLIVTVMGFDSQEQSIDGRSQLSFQLQPSSANLEEVVVVGFGTQKKVNLTGAVEQVKGDVLENRPITNIGQGLQGVVPNLNLVPSDGKPTTSPTFNVRGTTSIGQGGSALVLVDGVEGDPSLLNPNDIASISVLKDAASAAIYGARGAFGVVLITTKNPQADRTSINYSTNLSLKAPATLPKFVTDGYQWASMFNESFSAWDNYSTSPQNVNKTLKFSPSYLAELKRRSEDPSLSKVDIDPVTGEYVYYGSTDWYGELYKKNAFAQEHNLSLSGGSDKTSFAITGRYVDQQGIFKYNSDDFSMYNLRAKGSIKLYDWLTANNNTDFSNVRYHNPLNVGEGGGIWRNIADEGHPLAPMFNPDGTLTHSAAYTVGDFWYGRNGIDSDRRVFRNTTSLASKFFQNKLRVNTDFTLQRTDNNEKRTRVPVPYSRKPGLIEYVGLNTNDLREFFRETQYLAYNIYAEYEEQFGKHFFKGMAGYNYELSTYKGLAAQRNGLIFEDATDINLALGQSIVTEGGWERWNVMGGFYRLNYGYDDRYLVELNGRYDGSSKFPSSQRFAFFPSISAGWRINKEAFWNVSPDVISDLKIRASYGSLGNGNISSYQFLEQLSISQSSKIINGTRPQTTKNPAVIPDELTWETSTTQNIGLDLTMLKNRLTFSADAYIRKTTDMFTKGLTLPAVFGAESPKGNYADLKTKGWEASLTWKQTLHEEHKPFTYNVRLVMSDYTAEILKYNNPEKRLSDYYVGQRVGEIWGYETLGFFTSDADIANSPKQTIFRSTSTGAWAPGDIKFKDANGDGFVNNGDNTVDSPGDRRIIGNSEARYRFGINLGADWNNFFFSAFFQGVGKQNWYPSAEANTFWGQYNRPYGDPLQYQLGNIWTEENPNAYFPRYRSRLASNSQGTLTAPQTRYLQNTAYIRLKNFQFGYTFPKEWLAKSKVQSARVFFSGENLWSYSPMYKLTRDIDVESTGKSDLVLTNGNSGDAYNYPIMKSYTFGLSITF</sequence>
<dbReference type="NCBIfam" id="TIGR04056">
    <property type="entry name" value="OMP_RagA_SusC"/>
    <property type="match status" value="1"/>
</dbReference>
<dbReference type="NCBIfam" id="TIGR04057">
    <property type="entry name" value="SusC_RagA_signa"/>
    <property type="match status" value="1"/>
</dbReference>
<keyword evidence="7 8" id="KW-0998">Cell outer membrane</keyword>
<evidence type="ECO:0000259" key="11">
    <source>
        <dbReference type="Pfam" id="PF07715"/>
    </source>
</evidence>
<dbReference type="Pfam" id="PF13715">
    <property type="entry name" value="CarbopepD_reg_2"/>
    <property type="match status" value="1"/>
</dbReference>
<evidence type="ECO:0000256" key="8">
    <source>
        <dbReference type="PROSITE-ProRule" id="PRU01360"/>
    </source>
</evidence>
<dbReference type="Pfam" id="PF07715">
    <property type="entry name" value="Plug"/>
    <property type="match status" value="1"/>
</dbReference>
<evidence type="ECO:0000256" key="9">
    <source>
        <dbReference type="RuleBase" id="RU003357"/>
    </source>
</evidence>
<dbReference type="InterPro" id="IPR039426">
    <property type="entry name" value="TonB-dep_rcpt-like"/>
</dbReference>
<dbReference type="Proteomes" id="UP000679691">
    <property type="component" value="Unassembled WGS sequence"/>
</dbReference>
<evidence type="ECO:0000256" key="5">
    <source>
        <dbReference type="ARBA" id="ARBA00023077"/>
    </source>
</evidence>
<feature type="domain" description="TonB-dependent receptor plug" evidence="11">
    <location>
        <begin position="143"/>
        <end position="248"/>
    </location>
</feature>
<dbReference type="SUPFAM" id="SSF56935">
    <property type="entry name" value="Porins"/>
    <property type="match status" value="1"/>
</dbReference>
<dbReference type="InterPro" id="IPR008969">
    <property type="entry name" value="CarboxyPept-like_regulatory"/>
</dbReference>
<dbReference type="SUPFAM" id="SSF49464">
    <property type="entry name" value="Carboxypeptidase regulatory domain-like"/>
    <property type="match status" value="1"/>
</dbReference>
<comment type="subcellular location">
    <subcellularLocation>
        <location evidence="1 8">Cell outer membrane</location>
        <topology evidence="1 8">Multi-pass membrane protein</topology>
    </subcellularLocation>
</comment>
<dbReference type="InterPro" id="IPR000531">
    <property type="entry name" value="Beta-barrel_TonB"/>
</dbReference>
<keyword evidence="5 9" id="KW-0798">TonB box</keyword>
<dbReference type="InterPro" id="IPR023997">
    <property type="entry name" value="TonB-dep_OMP_SusC/RagA_CS"/>
</dbReference>
<dbReference type="Pfam" id="PF00593">
    <property type="entry name" value="TonB_dep_Rec_b-barrel"/>
    <property type="match status" value="1"/>
</dbReference>
<dbReference type="RefSeq" id="WP_353545689.1">
    <property type="nucleotide sequence ID" value="NZ_JAGKSB010000001.1"/>
</dbReference>
<gene>
    <name evidence="12" type="ORF">J5U18_01275</name>
</gene>
<keyword evidence="6 8" id="KW-0472">Membrane</keyword>
<dbReference type="EMBL" id="JAGKSB010000001">
    <property type="protein sequence ID" value="MBP3942208.1"/>
    <property type="molecule type" value="Genomic_DNA"/>
</dbReference>
<evidence type="ECO:0000313" key="12">
    <source>
        <dbReference type="EMBL" id="MBP3942208.1"/>
    </source>
</evidence>
<keyword evidence="12" id="KW-0675">Receptor</keyword>
<evidence type="ECO:0000256" key="6">
    <source>
        <dbReference type="ARBA" id="ARBA00023136"/>
    </source>
</evidence>
<keyword evidence="13" id="KW-1185">Reference proteome</keyword>
<evidence type="ECO:0000256" key="4">
    <source>
        <dbReference type="ARBA" id="ARBA00022692"/>
    </source>
</evidence>
<evidence type="ECO:0000256" key="7">
    <source>
        <dbReference type="ARBA" id="ARBA00023237"/>
    </source>
</evidence>
<feature type="domain" description="TonB-dependent receptor-like beta-barrel" evidence="10">
    <location>
        <begin position="445"/>
        <end position="1047"/>
    </location>
</feature>
<proteinExistence type="inferred from homology"/>
<name>A0A8T4HA35_9SPHI</name>
<protein>
    <submittedName>
        <fullName evidence="12">TonB-dependent receptor</fullName>
    </submittedName>
</protein>
<accession>A0A8T4HA35</accession>
<keyword evidence="4 8" id="KW-0812">Transmembrane</keyword>
<dbReference type="GO" id="GO:0009279">
    <property type="term" value="C:cell outer membrane"/>
    <property type="evidence" value="ECO:0007669"/>
    <property type="project" value="UniProtKB-SubCell"/>
</dbReference>
<dbReference type="InterPro" id="IPR036942">
    <property type="entry name" value="Beta-barrel_TonB_sf"/>
</dbReference>